<sequence length="242" mass="26632">MAGLPYAIPPNYIIRLVEESLSGAPAENSHPVQPHAHPSHFEFPRTSLHAVTLHSHYKGPHAPGSVRAPKSATSWTPATDIRETLASYHIEVEVPGVVNKDDIVIQWLSPHTLLVQGVAERPKNIGLTDQSEGKRVWEGKDDEGWAVESGHGKPPPTDGGPLLRTPSRETVEADFLADTTPTVLLSERKVGSWRRTFTLPEDVEMKELKARLEGGLLRIDLPKRSIEDLESLKGAGIRIEIE</sequence>
<protein>
    <recommendedName>
        <fullName evidence="5">SHSP domain-containing protein</fullName>
    </recommendedName>
</protein>
<dbReference type="Pfam" id="PF00011">
    <property type="entry name" value="HSP20"/>
    <property type="match status" value="1"/>
</dbReference>
<dbReference type="SUPFAM" id="SSF49764">
    <property type="entry name" value="HSP20-like chaperones"/>
    <property type="match status" value="1"/>
</dbReference>
<feature type="domain" description="SHSP" evidence="5">
    <location>
        <begin position="70"/>
        <end position="240"/>
    </location>
</feature>
<dbReference type="InterPro" id="IPR031107">
    <property type="entry name" value="Small_HSP"/>
</dbReference>
<evidence type="ECO:0000256" key="1">
    <source>
        <dbReference type="ARBA" id="ARBA00023016"/>
    </source>
</evidence>
<dbReference type="PROSITE" id="PS01031">
    <property type="entry name" value="SHSP"/>
    <property type="match status" value="1"/>
</dbReference>
<dbReference type="InterPro" id="IPR008978">
    <property type="entry name" value="HSP20-like_chaperone"/>
</dbReference>
<evidence type="ECO:0000313" key="6">
    <source>
        <dbReference type="EMBL" id="KAJ9607655.1"/>
    </source>
</evidence>
<gene>
    <name evidence="6" type="ORF">H2200_007733</name>
</gene>
<dbReference type="InterPro" id="IPR002068">
    <property type="entry name" value="A-crystallin/Hsp20_dom"/>
</dbReference>
<dbReference type="PANTHER" id="PTHR11527">
    <property type="entry name" value="HEAT-SHOCK PROTEIN 20 FAMILY MEMBER"/>
    <property type="match status" value="1"/>
</dbReference>
<organism evidence="6 7">
    <name type="scientific">Cladophialophora chaetospira</name>
    <dbReference type="NCBI Taxonomy" id="386627"/>
    <lineage>
        <taxon>Eukaryota</taxon>
        <taxon>Fungi</taxon>
        <taxon>Dikarya</taxon>
        <taxon>Ascomycota</taxon>
        <taxon>Pezizomycotina</taxon>
        <taxon>Eurotiomycetes</taxon>
        <taxon>Chaetothyriomycetidae</taxon>
        <taxon>Chaetothyriales</taxon>
        <taxon>Herpotrichiellaceae</taxon>
        <taxon>Cladophialophora</taxon>
    </lineage>
</organism>
<comment type="similarity">
    <text evidence="2 3">Belongs to the small heat shock protein (HSP20) family.</text>
</comment>
<evidence type="ECO:0000256" key="4">
    <source>
        <dbReference type="SAM" id="MobiDB-lite"/>
    </source>
</evidence>
<evidence type="ECO:0000256" key="3">
    <source>
        <dbReference type="RuleBase" id="RU003616"/>
    </source>
</evidence>
<dbReference type="EMBL" id="JAPDRK010000011">
    <property type="protein sequence ID" value="KAJ9607655.1"/>
    <property type="molecule type" value="Genomic_DNA"/>
</dbReference>
<evidence type="ECO:0000256" key="2">
    <source>
        <dbReference type="PROSITE-ProRule" id="PRU00285"/>
    </source>
</evidence>
<keyword evidence="1" id="KW-0346">Stress response</keyword>
<feature type="region of interest" description="Disordered" evidence="4">
    <location>
        <begin position="144"/>
        <end position="165"/>
    </location>
</feature>
<dbReference type="Proteomes" id="UP001172673">
    <property type="component" value="Unassembled WGS sequence"/>
</dbReference>
<dbReference type="Gene3D" id="2.60.40.790">
    <property type="match status" value="1"/>
</dbReference>
<accession>A0AA38X6B3</accession>
<evidence type="ECO:0000313" key="7">
    <source>
        <dbReference type="Proteomes" id="UP001172673"/>
    </source>
</evidence>
<name>A0AA38X6B3_9EURO</name>
<proteinExistence type="inferred from homology"/>
<keyword evidence="7" id="KW-1185">Reference proteome</keyword>
<dbReference type="CDD" id="cd06464">
    <property type="entry name" value="ACD_sHsps-like"/>
    <property type="match status" value="1"/>
</dbReference>
<reference evidence="6" key="1">
    <citation type="submission" date="2022-10" db="EMBL/GenBank/DDBJ databases">
        <title>Culturing micro-colonial fungi from biological soil crusts in the Mojave desert and describing Neophaeococcomyces mojavensis, and introducing the new genera and species Taxawa tesnikishii.</title>
        <authorList>
            <person name="Kurbessoian T."/>
            <person name="Stajich J.E."/>
        </authorList>
    </citation>
    <scope>NUCLEOTIDE SEQUENCE</scope>
    <source>
        <strain evidence="6">TK_41</strain>
    </source>
</reference>
<comment type="caution">
    <text evidence="6">The sequence shown here is derived from an EMBL/GenBank/DDBJ whole genome shotgun (WGS) entry which is preliminary data.</text>
</comment>
<evidence type="ECO:0000259" key="5">
    <source>
        <dbReference type="PROSITE" id="PS01031"/>
    </source>
</evidence>
<dbReference type="AlphaFoldDB" id="A0AA38X6B3"/>